<dbReference type="Proteomes" id="UP001056425">
    <property type="component" value="Chromosome"/>
</dbReference>
<reference evidence="1 2" key="1">
    <citation type="submission" date="2021-08" db="EMBL/GenBank/DDBJ databases">
        <title>Thermococcus onnuriiensis IOH2.</title>
        <authorList>
            <person name="Park Y.-J."/>
        </authorList>
    </citation>
    <scope>NUCLEOTIDE SEQUENCE [LARGE SCALE GENOMIC DNA]</scope>
    <source>
        <strain evidence="1 2">IOH2</strain>
    </source>
</reference>
<sequence length="153" mass="17809">MIAAEIEINDFKISTKNGKKSPNDFIIQAKFRGNKRLFTPKHAHFVIDFYGKLCYNKEIAKKLFNAIKKVYSGESPEKVLTDMNPDDIKQINNAPGYPIEYILYTLWLIFEQEDINYPRSEGYKGRQQPYQMFQDVLNGIHPVNAMKKTGLRI</sequence>
<keyword evidence="2" id="KW-1185">Reference proteome</keyword>
<evidence type="ECO:0000313" key="2">
    <source>
        <dbReference type="Proteomes" id="UP001056425"/>
    </source>
</evidence>
<organism evidence="1 2">
    <name type="scientific">Thermococcus argininiproducens</name>
    <dbReference type="NCBI Taxonomy" id="2866384"/>
    <lineage>
        <taxon>Archaea</taxon>
        <taxon>Methanobacteriati</taxon>
        <taxon>Methanobacteriota</taxon>
        <taxon>Thermococci</taxon>
        <taxon>Thermococcales</taxon>
        <taxon>Thermococcaceae</taxon>
        <taxon>Thermococcus</taxon>
    </lineage>
</organism>
<proteinExistence type="predicted"/>
<dbReference type="EMBL" id="CP080572">
    <property type="protein sequence ID" value="USH00039.1"/>
    <property type="molecule type" value="Genomic_DNA"/>
</dbReference>
<evidence type="ECO:0000313" key="1">
    <source>
        <dbReference type="EMBL" id="USH00039.1"/>
    </source>
</evidence>
<dbReference type="GeneID" id="72776813"/>
<dbReference type="AlphaFoldDB" id="A0A9E7SCI5"/>
<protein>
    <submittedName>
        <fullName evidence="1">Uncharacterized protein</fullName>
    </submittedName>
</protein>
<name>A0A9E7SCI5_9EURY</name>
<accession>A0A9E7SCI5</accession>
<dbReference type="KEGG" id="thei:K1720_00680"/>
<dbReference type="RefSeq" id="WP_251949304.1">
    <property type="nucleotide sequence ID" value="NZ_CP080572.1"/>
</dbReference>
<gene>
    <name evidence="1" type="ORF">K1720_00680</name>
</gene>